<sequence precursor="true">MRLEKMNKETPMRLRALLLMVAALLSGAAFVTPAAAQIEVDINAGAVKPLPIAIPVFSGSTRGAEIAQVITGNLERSGLFQPLNVAGVPDKLADVNVQPRFPDWQSTGAQALINGQVTVGADGGLRVDFRLWDVFSQQQLLGLQFSSTPDNWRRVAHKISDAVYERLTGEKGYFDTRVAFVAESGPKLNRIKRLAIMDQDGANPQYLTDGSYIVMTPRFSSTSQELTYMALRPTGSSIYLLNLETSRQETVGKFPGMVFAPRFSPDGSKVAFSVERNGNSDIYVMDLRSRATTRITTDPAIDTSPSFSPDGTKIVFNSDRGGQAQIYVMNTDGSGVRRISYGGGRYTTPVWSPRGDFIAFTKQTGGEFHIGVMRADGGDERLLTTSYLDEGPTWAPNGRVLMFFREGPSGNPRLWTVDITGRILRPAAYSGSASDPAWSPLLD</sequence>
<dbReference type="KEGG" id="ccs:CCNA_03338"/>
<dbReference type="SUPFAM" id="SSF82171">
    <property type="entry name" value="DPP6 N-terminal domain-like"/>
    <property type="match status" value="1"/>
</dbReference>
<evidence type="ECO:0000256" key="2">
    <source>
        <dbReference type="ARBA" id="ARBA00009820"/>
    </source>
</evidence>
<comment type="subcellular location">
    <subcellularLocation>
        <location evidence="1 5">Periplasm</location>
    </subcellularLocation>
</comment>
<dbReference type="GO" id="GO:0042597">
    <property type="term" value="C:periplasmic space"/>
    <property type="evidence" value="ECO:0007669"/>
    <property type="project" value="UniProtKB-SubCell"/>
</dbReference>
<dbReference type="RefSeq" id="WP_012640704.1">
    <property type="nucleotide sequence ID" value="NC_011916.1"/>
</dbReference>
<comment type="function">
    <text evidence="5">Part of the Tol-Pal system, which plays a role in outer membrane invagination during cell division and is important for maintaining outer membrane integrity.</text>
</comment>
<keyword evidence="5" id="KW-0132">Cell division</keyword>
<comment type="similarity">
    <text evidence="2 5">Belongs to the TolB family.</text>
</comment>
<dbReference type="Pfam" id="PF04052">
    <property type="entry name" value="TolB_N"/>
    <property type="match status" value="1"/>
</dbReference>
<dbReference type="InterPro" id="IPR007195">
    <property type="entry name" value="TolB_N"/>
</dbReference>
<dbReference type="InterPro" id="IPR011659">
    <property type="entry name" value="WD40"/>
</dbReference>
<dbReference type="PhylomeDB" id="A0A0H3CCV1"/>
<proteinExistence type="inferred from homology"/>
<dbReference type="RefSeq" id="YP_002518710.1">
    <property type="nucleotide sequence ID" value="NC_011916.1"/>
</dbReference>
<dbReference type="NCBIfam" id="TIGR02800">
    <property type="entry name" value="propeller_TolB"/>
    <property type="match status" value="1"/>
</dbReference>
<evidence type="ECO:0000256" key="4">
    <source>
        <dbReference type="ARBA" id="ARBA00022764"/>
    </source>
</evidence>
<dbReference type="GO" id="GO:0051301">
    <property type="term" value="P:cell division"/>
    <property type="evidence" value="ECO:0007669"/>
    <property type="project" value="UniProtKB-UniRule"/>
</dbReference>
<keyword evidence="8" id="KW-1185">Reference proteome</keyword>
<dbReference type="Gene3D" id="3.40.50.10070">
    <property type="entry name" value="TolB, N-terminal domain"/>
    <property type="match status" value="1"/>
</dbReference>
<evidence type="ECO:0000313" key="8">
    <source>
        <dbReference type="Proteomes" id="UP000001364"/>
    </source>
</evidence>
<dbReference type="PATRIC" id="fig|565050.3.peg.3253"/>
<feature type="chain" id="PRO_5008988740" description="Tol-Pal system protein TolB" evidence="5">
    <location>
        <begin position="37"/>
        <end position="443"/>
    </location>
</feature>
<evidence type="ECO:0000259" key="6">
    <source>
        <dbReference type="Pfam" id="PF04052"/>
    </source>
</evidence>
<organism evidence="7 8">
    <name type="scientific">Caulobacter vibrioides (strain NA1000 / CB15N)</name>
    <name type="common">Caulobacter crescentus</name>
    <dbReference type="NCBI Taxonomy" id="565050"/>
    <lineage>
        <taxon>Bacteria</taxon>
        <taxon>Pseudomonadati</taxon>
        <taxon>Pseudomonadota</taxon>
        <taxon>Alphaproteobacteria</taxon>
        <taxon>Caulobacterales</taxon>
        <taxon>Caulobacteraceae</taxon>
        <taxon>Caulobacter</taxon>
    </lineage>
</organism>
<feature type="domain" description="TolB N-terminal" evidence="6">
    <location>
        <begin position="39"/>
        <end position="140"/>
    </location>
</feature>
<dbReference type="PANTHER" id="PTHR36842">
    <property type="entry name" value="PROTEIN TOLB HOMOLOG"/>
    <property type="match status" value="1"/>
</dbReference>
<evidence type="ECO:0000256" key="5">
    <source>
        <dbReference type="HAMAP-Rule" id="MF_00671"/>
    </source>
</evidence>
<dbReference type="GO" id="GO:0017038">
    <property type="term" value="P:protein import"/>
    <property type="evidence" value="ECO:0007669"/>
    <property type="project" value="InterPro"/>
</dbReference>
<dbReference type="OrthoDB" id="9802240at2"/>
<reference evidence="7 8" key="1">
    <citation type="journal article" date="2010" name="J. Bacteriol.">
        <title>The genetic basis of laboratory adaptation in Caulobacter crescentus.</title>
        <authorList>
            <person name="Marks M.E."/>
            <person name="Castro-Rojas C.M."/>
            <person name="Teiling C."/>
            <person name="Du L."/>
            <person name="Kapatral V."/>
            <person name="Walunas T.L."/>
            <person name="Crosson S."/>
        </authorList>
    </citation>
    <scope>NUCLEOTIDE SEQUENCE [LARGE SCALE GENOMIC DNA]</scope>
    <source>
        <strain evidence="8">NA1000 / CB15N</strain>
    </source>
</reference>
<feature type="signal peptide" evidence="5">
    <location>
        <begin position="1"/>
        <end position="36"/>
    </location>
</feature>
<keyword evidence="5" id="KW-0131">Cell cycle</keyword>
<dbReference type="Proteomes" id="UP000001364">
    <property type="component" value="Chromosome"/>
</dbReference>
<evidence type="ECO:0000313" key="7">
    <source>
        <dbReference type="EMBL" id="ACL96802.1"/>
    </source>
</evidence>
<dbReference type="HOGENOM" id="CLU_047123_0_0_5"/>
<dbReference type="PANTHER" id="PTHR36842:SF1">
    <property type="entry name" value="PROTEIN TOLB"/>
    <property type="match status" value="1"/>
</dbReference>
<dbReference type="InterPro" id="IPR011042">
    <property type="entry name" value="6-blade_b-propeller_TolB-like"/>
</dbReference>
<dbReference type="HAMAP" id="MF_00671">
    <property type="entry name" value="TolB"/>
    <property type="match status" value="1"/>
</dbReference>
<dbReference type="GeneID" id="7330362"/>
<accession>A0A0H3CCV1</accession>
<gene>
    <name evidence="5 7" type="primary">tolB</name>
    <name evidence="7" type="ordered locus">CCNA_03338</name>
</gene>
<evidence type="ECO:0000256" key="3">
    <source>
        <dbReference type="ARBA" id="ARBA00022729"/>
    </source>
</evidence>
<dbReference type="EMBL" id="CP001340">
    <property type="protein sequence ID" value="ACL96802.1"/>
    <property type="molecule type" value="Genomic_DNA"/>
</dbReference>
<dbReference type="AlphaFoldDB" id="A0A0H3CCV1"/>
<keyword evidence="4 5" id="KW-0574">Periplasm</keyword>
<protein>
    <recommendedName>
        <fullName evidence="5">Tol-Pal system protein TolB</fullName>
    </recommendedName>
</protein>
<keyword evidence="3 5" id="KW-0732">Signal</keyword>
<evidence type="ECO:0000256" key="1">
    <source>
        <dbReference type="ARBA" id="ARBA00004418"/>
    </source>
</evidence>
<dbReference type="InterPro" id="IPR014167">
    <property type="entry name" value="Tol-Pal_TolB"/>
</dbReference>
<dbReference type="Gene3D" id="2.120.10.30">
    <property type="entry name" value="TolB, C-terminal domain"/>
    <property type="match status" value="1"/>
</dbReference>
<dbReference type="Pfam" id="PF07676">
    <property type="entry name" value="PD40"/>
    <property type="match status" value="3"/>
</dbReference>
<comment type="subunit">
    <text evidence="5">The Tol-Pal system is composed of five core proteins: the inner membrane proteins TolA, TolQ and TolR, the periplasmic protein TolB and the outer membrane protein Pal. They form a network linking the inner and outer membranes and the peptidoglycan layer.</text>
</comment>
<name>A0A0H3CCV1_CAUVN</name>